<dbReference type="Proteomes" id="UP000767392">
    <property type="component" value="Unassembled WGS sequence"/>
</dbReference>
<feature type="region of interest" description="Disordered" evidence="1">
    <location>
        <begin position="133"/>
        <end position="175"/>
    </location>
</feature>
<name>A0ABY2YZ39_9LACO</name>
<dbReference type="RefSeq" id="WP_105987418.1">
    <property type="nucleotide sequence ID" value="NZ_POST01000001.1"/>
</dbReference>
<evidence type="ECO:0000313" key="3">
    <source>
        <dbReference type="EMBL" id="TPR16166.1"/>
    </source>
</evidence>
<proteinExistence type="predicted"/>
<keyword evidence="4" id="KW-1185">Reference proteome</keyword>
<sequence>MSKQILKKSLISLSLAASFTGLSYLTTSNVHAMNIGVPRGDFDTMQAIRVALDNKADTITLTNHQIIYRNANGEKVVNLGDNSNYYYNLYATQINQILNKMKSLGINSVTATPTRTYVTNSGENINVYPYSESIAPVTPNNNKPNENNGHNNSEHNPANENNEHKASRRPAKKHQVTVKSIKKQTNIIDRKLHNKKLSKNVRQNLLMQRKDLKAQSQSVTTINRVNYRLAHKHLSKRVRHNLTNYKHNLIQQVNNFTLINQIDGRLGHRKLSFTLRNNLRGARNDLIKQNTIISRIDKINTRLEYKNINHKTRKQLNLEKNKLNKIFRIYKKLDSLNNKLINKHLSKYEHNKLNQQVKKLHHQIIKLNK</sequence>
<dbReference type="EMBL" id="QUAM01000001">
    <property type="protein sequence ID" value="TPR16166.1"/>
    <property type="molecule type" value="Genomic_DNA"/>
</dbReference>
<organism evidence="3 4">
    <name type="scientific">Apilactobacillus timberlakei</name>
    <dbReference type="NCBI Taxonomy" id="2008380"/>
    <lineage>
        <taxon>Bacteria</taxon>
        <taxon>Bacillati</taxon>
        <taxon>Bacillota</taxon>
        <taxon>Bacilli</taxon>
        <taxon>Lactobacillales</taxon>
        <taxon>Lactobacillaceae</taxon>
        <taxon>Apilactobacillus</taxon>
    </lineage>
</organism>
<evidence type="ECO:0000313" key="4">
    <source>
        <dbReference type="Proteomes" id="UP000767392"/>
    </source>
</evidence>
<comment type="caution">
    <text evidence="3">The sequence shown here is derived from an EMBL/GenBank/DDBJ whole genome shotgun (WGS) entry which is preliminary data.</text>
</comment>
<reference evidence="3 4" key="1">
    <citation type="submission" date="2018-08" db="EMBL/GenBank/DDBJ databases">
        <title>Comparative genomics of wild bee and flower associated Lactobacillus reveals potential adaptation to the bee host.</title>
        <authorList>
            <person name="Vuong H.Q."/>
            <person name="Mcfrederick Q.S."/>
        </authorList>
    </citation>
    <scope>NUCLEOTIDE SEQUENCE [LARGE SCALE GENOMIC DNA]</scope>
    <source>
        <strain evidence="3 4">HV_04</strain>
    </source>
</reference>
<gene>
    <name evidence="3" type="ORF">DY048_01505</name>
</gene>
<feature type="chain" id="PRO_5046328529" evidence="2">
    <location>
        <begin position="33"/>
        <end position="369"/>
    </location>
</feature>
<evidence type="ECO:0000256" key="2">
    <source>
        <dbReference type="SAM" id="SignalP"/>
    </source>
</evidence>
<keyword evidence="2" id="KW-0732">Signal</keyword>
<protein>
    <submittedName>
        <fullName evidence="3">Uncharacterized protein</fullName>
    </submittedName>
</protein>
<accession>A0ABY2YZ39</accession>
<feature type="signal peptide" evidence="2">
    <location>
        <begin position="1"/>
        <end position="32"/>
    </location>
</feature>
<feature type="compositionally biased region" description="Low complexity" evidence="1">
    <location>
        <begin position="140"/>
        <end position="160"/>
    </location>
</feature>
<feature type="compositionally biased region" description="Basic residues" evidence="1">
    <location>
        <begin position="166"/>
        <end position="175"/>
    </location>
</feature>
<evidence type="ECO:0000256" key="1">
    <source>
        <dbReference type="SAM" id="MobiDB-lite"/>
    </source>
</evidence>